<accession>A0A2L1KRU0</accession>
<dbReference type="PANTHER" id="PTHR47957:SF3">
    <property type="entry name" value="ATP-DEPENDENT HELICASE HRQ1"/>
    <property type="match status" value="1"/>
</dbReference>
<dbReference type="InterPro" id="IPR027417">
    <property type="entry name" value="P-loop_NTPase"/>
</dbReference>
<dbReference type="GO" id="GO:0003676">
    <property type="term" value="F:nucleic acid binding"/>
    <property type="evidence" value="ECO:0007669"/>
    <property type="project" value="InterPro"/>
</dbReference>
<dbReference type="Gene3D" id="3.40.50.300">
    <property type="entry name" value="P-loop containing nucleotide triphosphate hydrolases"/>
    <property type="match status" value="3"/>
</dbReference>
<dbReference type="Pfam" id="PF00270">
    <property type="entry name" value="DEAD"/>
    <property type="match status" value="1"/>
</dbReference>
<dbReference type="PANTHER" id="PTHR47957">
    <property type="entry name" value="ATP-DEPENDENT HELICASE HRQ1"/>
    <property type="match status" value="1"/>
</dbReference>
<dbReference type="InterPro" id="IPR014001">
    <property type="entry name" value="Helicase_ATP-bd"/>
</dbReference>
<keyword evidence="1" id="KW-0547">Nucleotide-binding</keyword>
<dbReference type="GO" id="GO:0006289">
    <property type="term" value="P:nucleotide-excision repair"/>
    <property type="evidence" value="ECO:0007669"/>
    <property type="project" value="TreeGrafter"/>
</dbReference>
<organism evidence="5">
    <name type="scientific">Klebsiella pneumoniae</name>
    <dbReference type="NCBI Taxonomy" id="573"/>
    <lineage>
        <taxon>Bacteria</taxon>
        <taxon>Pseudomonadati</taxon>
        <taxon>Pseudomonadota</taxon>
        <taxon>Gammaproteobacteria</taxon>
        <taxon>Enterobacterales</taxon>
        <taxon>Enterobacteriaceae</taxon>
        <taxon>Klebsiella/Raoultella group</taxon>
        <taxon>Klebsiella</taxon>
        <taxon>Klebsiella pneumoniae complex</taxon>
    </lineage>
</organism>
<feature type="domain" description="Helicase ATP-binding" evidence="3">
    <location>
        <begin position="104"/>
        <end position="400"/>
    </location>
</feature>
<dbReference type="InterPro" id="IPR001650">
    <property type="entry name" value="Helicase_C-like"/>
</dbReference>
<evidence type="ECO:0000259" key="4">
    <source>
        <dbReference type="PROSITE" id="PS51194"/>
    </source>
</evidence>
<evidence type="ECO:0000256" key="1">
    <source>
        <dbReference type="ARBA" id="ARBA00022741"/>
    </source>
</evidence>
<evidence type="ECO:0000256" key="2">
    <source>
        <dbReference type="ARBA" id="ARBA00022840"/>
    </source>
</evidence>
<dbReference type="SUPFAM" id="SSF52540">
    <property type="entry name" value="P-loop containing nucleoside triphosphate hydrolases"/>
    <property type="match status" value="2"/>
</dbReference>
<dbReference type="GO" id="GO:0043138">
    <property type="term" value="F:3'-5' DNA helicase activity"/>
    <property type="evidence" value="ECO:0007669"/>
    <property type="project" value="TreeGrafter"/>
</dbReference>
<dbReference type="InterPro" id="IPR018973">
    <property type="entry name" value="MZB"/>
</dbReference>
<gene>
    <name evidence="5" type="ORF">ICEKp7_0037</name>
</gene>
<dbReference type="PROSITE" id="PS51192">
    <property type="entry name" value="HELICASE_ATP_BIND_1"/>
    <property type="match status" value="1"/>
</dbReference>
<dbReference type="InterPro" id="IPR011545">
    <property type="entry name" value="DEAD/DEAH_box_helicase_dom"/>
</dbReference>
<dbReference type="SMART" id="SM00487">
    <property type="entry name" value="DEXDc"/>
    <property type="match status" value="1"/>
</dbReference>
<protein>
    <submittedName>
        <fullName evidence="5">Helicase</fullName>
    </submittedName>
</protein>
<sequence length="1846" mass="205817">MKTATIQQTIDELRQSLTHYIEATYHIGHPSIVKQRRELLNQIGGIYQAPYLESTPRYKSASPYNEIDSLPPAALEALRVLSDTKSGKPVIYPSPYTHQLEALQEILNNNRNLMIMTGTGSGKTESFLLPILGKFAIEACENPERFKKYNAVRALVLYPMNALVNDQLSRLRTMFGSPQTVALFEKWAKRPVLFARYTSRTPYAGLRTPNKDSKRLASIGEFFGEIEDAKRRYEHSPSDGEEYRAAKLFDTLKVRGKWPSKESVSDWLGKAPVPWAKRAICRPHDSELITRHEVHASPPDLLITNYSMLEYMMMRPIERGIFDATKEWLDACPDEKFLIVLDEAHLYRGAQGAEVGLLIRRLRERLGIPAERFQVICSTASFSDEGKKNAGVFGAQLSGVSAESFVSIVGELQLRSPEDRGSMVDISTLAAVNLKQFYSADHSQQLSAIENFLKFRGVSVKDVSDVDAKLYLALYDYAPFNRLVNETMTAAVSLSKLPEIIFDDTIPSNLLEKATTVLLAFGSRAKKTPNEASLLPCRIHSFFRGLPGLWICMDPNCPDALGDRRSPAGRLFSQPHERCSCGAPVLEYYTCRHCGTSYARAYTNDVAQPRYLWSKEGERIETASGLIEALHPLDLLIEEPPSDDKAKAAYYDLVSGQLNPDVLGEKYRTVFLAPAKPVTDSSKDTTRGAGPGQFAPCACCNQMAGHGQSSVQDHQTKGDQPFQALLGSQLRIQPPGPQQQTSFAPLRGRKVLIFSDSRQVAARLAGTLQNYSLRDAVRALLPLGYKILSRDPDFSKTLVLNHAYLSVLVAAHKLGVRLRPQLGDAETLSEVEGPSPGPSPAGIQLFQLLSSLSRCPQRLMQAISDTFKHTNMGLDLEALAIATIGEPPQISSKIVKLPDLPGVAETEEAKLTVCRAWLRCWTLDPGIWFSDMPDSWWNERVRSHQGVFTAMNRVLVSKQSKSIFKKNWLPTLLTIFTEQTMGGGHRLVASKLSLHLNGQWQRCNSCKSVHRPVGTLSRCIDCESSDVSNFDPALDEVYKARRGFYRDPIASALDVEDPQLMTIIAAEHTAQLGAAQPDEAFSHSERHEIRFQDIDVAWRDKDRPGEPAIDVLSSTTTMEVGIDIGDLSGVALRNMPPTRANYQQRAGRAGRRANAVATVVAFGSSDSHDDHYFTDPEEMIRGNVIDPRLTLENPEITRRHLRAYLLQRYHEDRIPGLIPGADPNLFSVLGKVGDFKTRGPLLNRYDFAKWLEDNAQDLANAADRWLPTELSPDDRHRLIAEMMVDATDTIDEAIDFIQSENQDVNAALEKSKDDSGDQTENEIMTESEDNVHIVDPATDKLLDRLLYRGVVPRYAFPTDVVAFHVFNQERSTPFTSVIDYAPAQGLALALSQYAPNKQLWINGKQYTSKAIYSPYPAERRDAWGKRKLYFECSTCSHARTDDYLKERENTTETCPACNTPNSFGPARVWFRPVGFAHPIDTPPETEPDSPNETARATRAKLVMQTPNPDKSWIQVSERVRAFKAREFLLVSNTGVDKDGYDYCLACGRIESSAAPEELLSQPHATPFRSEEGSICPGGAAKRHVILGTDFKTDIALFSFPLTEPFQLLPGSIEADSVLRTLCEAMAKAACQTLDIEPGEVLAEYRPALTEKGASGNEVEIFLYDTLAGGAGFSTELVNRARELFEHTRNLLASCPENCDTSCYRCLQSFRNRMDHSLLDRKLGIQFIEHAFDGGYPPYPAERTQRSLDLLARDLIRQYGTEFSFSREVQRYDNEAGAIVIPIVATRLATGAETWISLSSPLAPAIPTDHKLQKLSPQGSEKMECADDLIIRRHLPEASLQLRGKLR</sequence>
<name>A0A2L1KRU0_KLEPN</name>
<feature type="domain" description="Helicase C-terminal" evidence="4">
    <location>
        <begin position="1029"/>
        <end position="1195"/>
    </location>
</feature>
<dbReference type="GO" id="GO:0036297">
    <property type="term" value="P:interstrand cross-link repair"/>
    <property type="evidence" value="ECO:0007669"/>
    <property type="project" value="TreeGrafter"/>
</dbReference>
<dbReference type="EMBL" id="KY454632">
    <property type="protein sequence ID" value="AVE25215.1"/>
    <property type="molecule type" value="Genomic_DNA"/>
</dbReference>
<dbReference type="Pfam" id="PF00271">
    <property type="entry name" value="Helicase_C"/>
    <property type="match status" value="1"/>
</dbReference>
<dbReference type="Pfam" id="PF09369">
    <property type="entry name" value="MZB"/>
    <property type="match status" value="1"/>
</dbReference>
<keyword evidence="2" id="KW-0067">ATP-binding</keyword>
<evidence type="ECO:0000259" key="3">
    <source>
        <dbReference type="PROSITE" id="PS51192"/>
    </source>
</evidence>
<dbReference type="GO" id="GO:0005524">
    <property type="term" value="F:ATP binding"/>
    <property type="evidence" value="ECO:0007669"/>
    <property type="project" value="UniProtKB-KW"/>
</dbReference>
<evidence type="ECO:0000313" key="5">
    <source>
        <dbReference type="EMBL" id="AVE25215.1"/>
    </source>
</evidence>
<keyword evidence="5" id="KW-0378">Hydrolase</keyword>
<dbReference type="SMART" id="SM00490">
    <property type="entry name" value="HELICc"/>
    <property type="match status" value="1"/>
</dbReference>
<keyword evidence="5" id="KW-0347">Helicase</keyword>
<dbReference type="PROSITE" id="PS51194">
    <property type="entry name" value="HELICASE_CTER"/>
    <property type="match status" value="1"/>
</dbReference>
<reference evidence="5" key="1">
    <citation type="submission" date="2016-12" db="EMBL/GenBank/DDBJ databases">
        <title>Frequent emergence of pathogenic lineages of Klebsiella pneumoniae via mobilisation of yersiniabactin and colibactin.</title>
        <authorList>
            <person name="Lam M.M.C."/>
            <person name="Wick R.R."/>
            <person name="Wyres K.L."/>
            <person name="Gorrie C."/>
            <person name="Judd L."/>
            <person name="Jenney A."/>
            <person name="Holt K.E."/>
        </authorList>
    </citation>
    <scope>NUCLEOTIDE SEQUENCE</scope>
    <source>
        <strain evidence="5">16703732</strain>
    </source>
</reference>
<dbReference type="RefSeq" id="WP_023327879.1">
    <property type="nucleotide sequence ID" value="NZ_CABWXW010000005.1"/>
</dbReference>
<proteinExistence type="predicted"/>